<dbReference type="InterPro" id="IPR039420">
    <property type="entry name" value="WalR-like"/>
</dbReference>
<dbReference type="Proteomes" id="UP001442364">
    <property type="component" value="Unassembled WGS sequence"/>
</dbReference>
<dbReference type="Gene3D" id="1.10.10.10">
    <property type="entry name" value="Winged helix-like DNA-binding domain superfamily/Winged helix DNA-binding domain"/>
    <property type="match status" value="1"/>
</dbReference>
<keyword evidence="11" id="KW-1185">Reference proteome</keyword>
<evidence type="ECO:0000313" key="11">
    <source>
        <dbReference type="Proteomes" id="UP001442364"/>
    </source>
</evidence>
<dbReference type="RefSeq" id="WP_090140140.1">
    <property type="nucleotide sequence ID" value="NZ_DAWDIQ010000008.1"/>
</dbReference>
<feature type="DNA-binding region" description="OmpR/PhoB-type" evidence="7">
    <location>
        <begin position="132"/>
        <end position="229"/>
    </location>
</feature>
<evidence type="ECO:0000259" key="9">
    <source>
        <dbReference type="PROSITE" id="PS51755"/>
    </source>
</evidence>
<evidence type="ECO:0000256" key="7">
    <source>
        <dbReference type="PROSITE-ProRule" id="PRU01091"/>
    </source>
</evidence>
<dbReference type="InterPro" id="IPR016032">
    <property type="entry name" value="Sig_transdc_resp-reg_C-effctor"/>
</dbReference>
<keyword evidence="6" id="KW-0597">Phosphoprotein</keyword>
<evidence type="ECO:0000313" key="10">
    <source>
        <dbReference type="EMBL" id="MEQ2379381.1"/>
    </source>
</evidence>
<sequence length="229" mass="25992">MSRILVVEDDEVLRNELIELLRNEGYEAEYISTFSDTAGQIIKSKPDLVLLDINIPELNGELVLRKLRKEADIPVIMVTSRTSESDEVLSMSYGADDYITKPYNPTILMLRISAVIKRTRKQDSSEADTGEKGIYQYRQAAVNTAKGTLSRGEKELVLTKNEMIIFLSLLNNIGKIVSRDELMTALWDNEEYINDNALTVNISRLRAKLSDFGYEDAIETRKKQGYCLV</sequence>
<comment type="function">
    <text evidence="5">May play the central regulatory role in sporulation. It may be an element of the effector pathway responsible for the activation of sporulation genes in response to nutritional stress. Spo0A may act in concert with spo0H (a sigma factor) to control the expression of some genes that are critical to the sporulation process.</text>
</comment>
<evidence type="ECO:0000256" key="2">
    <source>
        <dbReference type="ARBA" id="ARBA00023015"/>
    </source>
</evidence>
<feature type="domain" description="Response regulatory" evidence="8">
    <location>
        <begin position="3"/>
        <end position="116"/>
    </location>
</feature>
<dbReference type="EMBL" id="JBBMER010000003">
    <property type="protein sequence ID" value="MEQ2379381.1"/>
    <property type="molecule type" value="Genomic_DNA"/>
</dbReference>
<organism evidence="10 11">
    <name type="scientific">[Lactobacillus] rogosae</name>
    <dbReference type="NCBI Taxonomy" id="706562"/>
    <lineage>
        <taxon>Bacteria</taxon>
        <taxon>Bacillati</taxon>
        <taxon>Bacillota</taxon>
        <taxon>Clostridia</taxon>
        <taxon>Lachnospirales</taxon>
        <taxon>Lachnospiraceae</taxon>
        <taxon>Lachnospira</taxon>
    </lineage>
</organism>
<evidence type="ECO:0000259" key="8">
    <source>
        <dbReference type="PROSITE" id="PS50110"/>
    </source>
</evidence>
<dbReference type="Pfam" id="PF00072">
    <property type="entry name" value="Response_reg"/>
    <property type="match status" value="1"/>
</dbReference>
<dbReference type="SUPFAM" id="SSF46894">
    <property type="entry name" value="C-terminal effector domain of the bipartite response regulators"/>
    <property type="match status" value="1"/>
</dbReference>
<feature type="domain" description="OmpR/PhoB-type" evidence="9">
    <location>
        <begin position="132"/>
        <end position="229"/>
    </location>
</feature>
<dbReference type="PANTHER" id="PTHR48111">
    <property type="entry name" value="REGULATOR OF RPOS"/>
    <property type="match status" value="1"/>
</dbReference>
<evidence type="ECO:0000256" key="5">
    <source>
        <dbReference type="ARBA" id="ARBA00024867"/>
    </source>
</evidence>
<protein>
    <recommendedName>
        <fullName evidence="1">Stage 0 sporulation protein A homolog</fullName>
    </recommendedName>
</protein>
<feature type="modified residue" description="4-aspartylphosphate" evidence="6">
    <location>
        <position position="52"/>
    </location>
</feature>
<dbReference type="Gene3D" id="3.40.50.2300">
    <property type="match status" value="1"/>
</dbReference>
<dbReference type="SMART" id="SM00448">
    <property type="entry name" value="REC"/>
    <property type="match status" value="1"/>
</dbReference>
<dbReference type="PROSITE" id="PS51755">
    <property type="entry name" value="OMPR_PHOB"/>
    <property type="match status" value="1"/>
</dbReference>
<dbReference type="InterPro" id="IPR001867">
    <property type="entry name" value="OmpR/PhoB-type_DNA-bd"/>
</dbReference>
<dbReference type="PANTHER" id="PTHR48111:SF43">
    <property type="entry name" value="STAGE 0 SPORULATION PROTEIN A HOMOLOG"/>
    <property type="match status" value="1"/>
</dbReference>
<dbReference type="InterPro" id="IPR011006">
    <property type="entry name" value="CheY-like_superfamily"/>
</dbReference>
<evidence type="ECO:0000256" key="6">
    <source>
        <dbReference type="PROSITE-ProRule" id="PRU00169"/>
    </source>
</evidence>
<evidence type="ECO:0000256" key="3">
    <source>
        <dbReference type="ARBA" id="ARBA00023125"/>
    </source>
</evidence>
<keyword evidence="4" id="KW-0804">Transcription</keyword>
<dbReference type="CDD" id="cd00383">
    <property type="entry name" value="trans_reg_C"/>
    <property type="match status" value="1"/>
</dbReference>
<gene>
    <name evidence="10" type="ORF">WMO14_05745</name>
</gene>
<dbReference type="InterPro" id="IPR001789">
    <property type="entry name" value="Sig_transdc_resp-reg_receiver"/>
</dbReference>
<reference evidence="10 11" key="1">
    <citation type="submission" date="2024-03" db="EMBL/GenBank/DDBJ databases">
        <title>Human intestinal bacterial collection.</title>
        <authorList>
            <person name="Pauvert C."/>
            <person name="Hitch T.C.A."/>
            <person name="Clavel T."/>
        </authorList>
    </citation>
    <scope>NUCLEOTIDE SEQUENCE [LARGE SCALE GENOMIC DNA]</scope>
    <source>
        <strain evidence="10 11">CLA-AA-H255</strain>
    </source>
</reference>
<dbReference type="InterPro" id="IPR036388">
    <property type="entry name" value="WH-like_DNA-bd_sf"/>
</dbReference>
<dbReference type="SUPFAM" id="SSF52172">
    <property type="entry name" value="CheY-like"/>
    <property type="match status" value="1"/>
</dbReference>
<proteinExistence type="predicted"/>
<evidence type="ECO:0000256" key="1">
    <source>
        <dbReference type="ARBA" id="ARBA00018672"/>
    </source>
</evidence>
<dbReference type="Pfam" id="PF00486">
    <property type="entry name" value="Trans_reg_C"/>
    <property type="match status" value="1"/>
</dbReference>
<comment type="caution">
    <text evidence="10">The sequence shown here is derived from an EMBL/GenBank/DDBJ whole genome shotgun (WGS) entry which is preliminary data.</text>
</comment>
<keyword evidence="3 7" id="KW-0238">DNA-binding</keyword>
<dbReference type="PROSITE" id="PS50110">
    <property type="entry name" value="RESPONSE_REGULATORY"/>
    <property type="match status" value="1"/>
</dbReference>
<dbReference type="SMART" id="SM00862">
    <property type="entry name" value="Trans_reg_C"/>
    <property type="match status" value="1"/>
</dbReference>
<accession>A0ABV1BUG3</accession>
<keyword evidence="2" id="KW-0805">Transcription regulation</keyword>
<name>A0ABV1BUG3_9FIRM</name>
<evidence type="ECO:0000256" key="4">
    <source>
        <dbReference type="ARBA" id="ARBA00023163"/>
    </source>
</evidence>